<dbReference type="EMBL" id="MU277207">
    <property type="protein sequence ID" value="KAI0062396.1"/>
    <property type="molecule type" value="Genomic_DNA"/>
</dbReference>
<accession>A0ACB8T2N1</accession>
<comment type="caution">
    <text evidence="1">The sequence shown here is derived from an EMBL/GenBank/DDBJ whole genome shotgun (WGS) entry which is preliminary data.</text>
</comment>
<evidence type="ECO:0000313" key="1">
    <source>
        <dbReference type="EMBL" id="KAI0062396.1"/>
    </source>
</evidence>
<protein>
    <submittedName>
        <fullName evidence="1">Uncharacterized protein</fullName>
    </submittedName>
</protein>
<sequence length="266" mass="29682">MPDTSVCIQGTEVSSPRLHFSGENHYKRAPGFFLQSEITDVTMSIQRATQQADINSGYFGVTTPRPECFWTPLQDLNGGWPKGPEILAFSPVKRAMTLTFVARVVTLSFKDDLGLPTPFIFSTFSPFYEADRVGLYAVLDIYSNLPEGYFPFYSMTADMRADRYLPDDSPYLSASFVPFQGLFDGRAGYFPPGSAETMPPLSTELLKPNDLAVYAVTVERYCIPEVDGKPRWTARLKLESITLLSHAVETAETPLFNVEGIPHVMM</sequence>
<evidence type="ECO:0000313" key="2">
    <source>
        <dbReference type="Proteomes" id="UP000814140"/>
    </source>
</evidence>
<name>A0ACB8T2N1_9AGAM</name>
<reference evidence="1" key="1">
    <citation type="submission" date="2021-03" db="EMBL/GenBank/DDBJ databases">
        <authorList>
            <consortium name="DOE Joint Genome Institute"/>
            <person name="Ahrendt S."/>
            <person name="Looney B.P."/>
            <person name="Miyauchi S."/>
            <person name="Morin E."/>
            <person name="Drula E."/>
            <person name="Courty P.E."/>
            <person name="Chicoki N."/>
            <person name="Fauchery L."/>
            <person name="Kohler A."/>
            <person name="Kuo A."/>
            <person name="Labutti K."/>
            <person name="Pangilinan J."/>
            <person name="Lipzen A."/>
            <person name="Riley R."/>
            <person name="Andreopoulos W."/>
            <person name="He G."/>
            <person name="Johnson J."/>
            <person name="Barry K.W."/>
            <person name="Grigoriev I.V."/>
            <person name="Nagy L."/>
            <person name="Hibbett D."/>
            <person name="Henrissat B."/>
            <person name="Matheny P.B."/>
            <person name="Labbe J."/>
            <person name="Martin F."/>
        </authorList>
    </citation>
    <scope>NUCLEOTIDE SEQUENCE</scope>
    <source>
        <strain evidence="1">HHB10654</strain>
    </source>
</reference>
<organism evidence="1 2">
    <name type="scientific">Artomyces pyxidatus</name>
    <dbReference type="NCBI Taxonomy" id="48021"/>
    <lineage>
        <taxon>Eukaryota</taxon>
        <taxon>Fungi</taxon>
        <taxon>Dikarya</taxon>
        <taxon>Basidiomycota</taxon>
        <taxon>Agaricomycotina</taxon>
        <taxon>Agaricomycetes</taxon>
        <taxon>Russulales</taxon>
        <taxon>Auriscalpiaceae</taxon>
        <taxon>Artomyces</taxon>
    </lineage>
</organism>
<gene>
    <name evidence="1" type="ORF">BV25DRAFT_1838258</name>
</gene>
<dbReference type="Proteomes" id="UP000814140">
    <property type="component" value="Unassembled WGS sequence"/>
</dbReference>
<reference evidence="1" key="2">
    <citation type="journal article" date="2022" name="New Phytol.">
        <title>Evolutionary transition to the ectomycorrhizal habit in the genomes of a hyperdiverse lineage of mushroom-forming fungi.</title>
        <authorList>
            <person name="Looney B."/>
            <person name="Miyauchi S."/>
            <person name="Morin E."/>
            <person name="Drula E."/>
            <person name="Courty P.E."/>
            <person name="Kohler A."/>
            <person name="Kuo A."/>
            <person name="LaButti K."/>
            <person name="Pangilinan J."/>
            <person name="Lipzen A."/>
            <person name="Riley R."/>
            <person name="Andreopoulos W."/>
            <person name="He G."/>
            <person name="Johnson J."/>
            <person name="Nolan M."/>
            <person name="Tritt A."/>
            <person name="Barry K.W."/>
            <person name="Grigoriev I.V."/>
            <person name="Nagy L.G."/>
            <person name="Hibbett D."/>
            <person name="Henrissat B."/>
            <person name="Matheny P.B."/>
            <person name="Labbe J."/>
            <person name="Martin F.M."/>
        </authorList>
    </citation>
    <scope>NUCLEOTIDE SEQUENCE</scope>
    <source>
        <strain evidence="1">HHB10654</strain>
    </source>
</reference>
<keyword evidence="2" id="KW-1185">Reference proteome</keyword>
<proteinExistence type="predicted"/>